<evidence type="ECO:0000313" key="3">
    <source>
        <dbReference type="Proteomes" id="UP001066276"/>
    </source>
</evidence>
<feature type="region of interest" description="Disordered" evidence="1">
    <location>
        <begin position="26"/>
        <end position="94"/>
    </location>
</feature>
<proteinExistence type="predicted"/>
<name>A0AAV7NG01_PLEWA</name>
<reference evidence="2" key="1">
    <citation type="journal article" date="2022" name="bioRxiv">
        <title>Sequencing and chromosome-scale assembly of the giantPleurodeles waltlgenome.</title>
        <authorList>
            <person name="Brown T."/>
            <person name="Elewa A."/>
            <person name="Iarovenko S."/>
            <person name="Subramanian E."/>
            <person name="Araus A.J."/>
            <person name="Petzold A."/>
            <person name="Susuki M."/>
            <person name="Suzuki K.-i.T."/>
            <person name="Hayashi T."/>
            <person name="Toyoda A."/>
            <person name="Oliveira C."/>
            <person name="Osipova E."/>
            <person name="Leigh N.D."/>
            <person name="Simon A."/>
            <person name="Yun M.H."/>
        </authorList>
    </citation>
    <scope>NUCLEOTIDE SEQUENCE</scope>
    <source>
        <strain evidence="2">20211129_DDA</strain>
        <tissue evidence="2">Liver</tissue>
    </source>
</reference>
<organism evidence="2 3">
    <name type="scientific">Pleurodeles waltl</name>
    <name type="common">Iberian ribbed newt</name>
    <dbReference type="NCBI Taxonomy" id="8319"/>
    <lineage>
        <taxon>Eukaryota</taxon>
        <taxon>Metazoa</taxon>
        <taxon>Chordata</taxon>
        <taxon>Craniata</taxon>
        <taxon>Vertebrata</taxon>
        <taxon>Euteleostomi</taxon>
        <taxon>Amphibia</taxon>
        <taxon>Batrachia</taxon>
        <taxon>Caudata</taxon>
        <taxon>Salamandroidea</taxon>
        <taxon>Salamandridae</taxon>
        <taxon>Pleurodelinae</taxon>
        <taxon>Pleurodeles</taxon>
    </lineage>
</organism>
<feature type="compositionally biased region" description="Polar residues" evidence="1">
    <location>
        <begin position="31"/>
        <end position="41"/>
    </location>
</feature>
<accession>A0AAV7NG01</accession>
<evidence type="ECO:0000313" key="2">
    <source>
        <dbReference type="EMBL" id="KAJ1114069.1"/>
    </source>
</evidence>
<gene>
    <name evidence="2" type="ORF">NDU88_002308</name>
</gene>
<dbReference type="AlphaFoldDB" id="A0AAV7NG01"/>
<evidence type="ECO:0000256" key="1">
    <source>
        <dbReference type="SAM" id="MobiDB-lite"/>
    </source>
</evidence>
<sequence>MLPKMRREAAKRGKEWLQQKMAEEIEEGHSEYQTGKGTSVQEEARCLGTEQDIMQRPRKQQKVDSKSAKAGYQERARSENAACSHHEAGRTHQQ</sequence>
<comment type="caution">
    <text evidence="2">The sequence shown here is derived from an EMBL/GenBank/DDBJ whole genome shotgun (WGS) entry which is preliminary data.</text>
</comment>
<dbReference type="Proteomes" id="UP001066276">
    <property type="component" value="Chromosome 8"/>
</dbReference>
<feature type="compositionally biased region" description="Basic and acidic residues" evidence="1">
    <location>
        <begin position="61"/>
        <end position="94"/>
    </location>
</feature>
<protein>
    <submittedName>
        <fullName evidence="2">Uncharacterized protein</fullName>
    </submittedName>
</protein>
<dbReference type="EMBL" id="JANPWB010000012">
    <property type="protein sequence ID" value="KAJ1114069.1"/>
    <property type="molecule type" value="Genomic_DNA"/>
</dbReference>
<keyword evidence="3" id="KW-1185">Reference proteome</keyword>